<keyword evidence="2 5" id="KW-0812">Transmembrane</keyword>
<feature type="transmembrane region" description="Helical" evidence="5">
    <location>
        <begin position="397"/>
        <end position="417"/>
    </location>
</feature>
<dbReference type="GO" id="GO:0042773">
    <property type="term" value="P:ATP synthesis coupled electron transport"/>
    <property type="evidence" value="ECO:0007669"/>
    <property type="project" value="InterPro"/>
</dbReference>
<reference evidence="9" key="1">
    <citation type="journal article" date="2021" name="Int. J. Syst. Evol. Microbiol.">
        <title>Actinocatenispora comari sp. nov., an endophytic actinomycete isolated from aerial parts of Comarum salesowianum.</title>
        <authorList>
            <person name="Oyunbileg N."/>
            <person name="Iizaka Y."/>
            <person name="Hamada M."/>
            <person name="Davaapurev B.O."/>
            <person name="Fukumoto A."/>
            <person name="Tsetseg B."/>
            <person name="Kato F."/>
            <person name="Tamura T."/>
            <person name="Batkhuu J."/>
            <person name="Anzai Y."/>
        </authorList>
    </citation>
    <scope>NUCLEOTIDE SEQUENCE [LARGE SCALE GENOMIC DNA]</scope>
    <source>
        <strain evidence="9">NUM-2625</strain>
    </source>
</reference>
<evidence type="ECO:0000256" key="6">
    <source>
        <dbReference type="RuleBase" id="RU000320"/>
    </source>
</evidence>
<feature type="transmembrane region" description="Helical" evidence="5">
    <location>
        <begin position="269"/>
        <end position="288"/>
    </location>
</feature>
<feature type="transmembrane region" description="Helical" evidence="5">
    <location>
        <begin position="12"/>
        <end position="31"/>
    </location>
</feature>
<evidence type="ECO:0000313" key="8">
    <source>
        <dbReference type="EMBL" id="GIL30976.1"/>
    </source>
</evidence>
<feature type="transmembrane region" description="Helical" evidence="5">
    <location>
        <begin position="131"/>
        <end position="149"/>
    </location>
</feature>
<comment type="similarity">
    <text evidence="5">Belongs to the complex I subunit 2 family.</text>
</comment>
<evidence type="ECO:0000256" key="4">
    <source>
        <dbReference type="ARBA" id="ARBA00023136"/>
    </source>
</evidence>
<evidence type="ECO:0000256" key="5">
    <source>
        <dbReference type="HAMAP-Rule" id="MF_00445"/>
    </source>
</evidence>
<dbReference type="GO" id="GO:0008137">
    <property type="term" value="F:NADH dehydrogenase (ubiquinone) activity"/>
    <property type="evidence" value="ECO:0007669"/>
    <property type="project" value="InterPro"/>
</dbReference>
<organism evidence="8 9">
    <name type="scientific">Actinocatenispora comari</name>
    <dbReference type="NCBI Taxonomy" id="2807577"/>
    <lineage>
        <taxon>Bacteria</taxon>
        <taxon>Bacillati</taxon>
        <taxon>Actinomycetota</taxon>
        <taxon>Actinomycetes</taxon>
        <taxon>Micromonosporales</taxon>
        <taxon>Micromonosporaceae</taxon>
        <taxon>Actinocatenispora</taxon>
    </lineage>
</organism>
<keyword evidence="3 5" id="KW-1133">Transmembrane helix</keyword>
<evidence type="ECO:0000259" key="7">
    <source>
        <dbReference type="Pfam" id="PF00361"/>
    </source>
</evidence>
<dbReference type="GO" id="GO:0048038">
    <property type="term" value="F:quinone binding"/>
    <property type="evidence" value="ECO:0007669"/>
    <property type="project" value="UniProtKB-KW"/>
</dbReference>
<dbReference type="HAMAP" id="MF_00445">
    <property type="entry name" value="NDH1_NuoN_1"/>
    <property type="match status" value="1"/>
</dbReference>
<keyword evidence="5" id="KW-0813">Transport</keyword>
<feature type="transmembrane region" description="Helical" evidence="5">
    <location>
        <begin position="161"/>
        <end position="181"/>
    </location>
</feature>
<proteinExistence type="inferred from homology"/>
<keyword evidence="5" id="KW-1003">Cell membrane</keyword>
<keyword evidence="5" id="KW-0520">NAD</keyword>
<feature type="transmembrane region" description="Helical" evidence="5">
    <location>
        <begin position="437"/>
        <end position="460"/>
    </location>
</feature>
<feature type="transmembrane region" description="Helical" evidence="5">
    <location>
        <begin position="295"/>
        <end position="319"/>
    </location>
</feature>
<keyword evidence="5" id="KW-1278">Translocase</keyword>
<protein>
    <recommendedName>
        <fullName evidence="5">NADH-quinone oxidoreductase subunit N</fullName>
        <ecNumber evidence="5">7.1.1.-</ecNumber>
    </recommendedName>
    <alternativeName>
        <fullName evidence="5">NADH dehydrogenase I subunit N</fullName>
    </alternativeName>
    <alternativeName>
        <fullName evidence="5">NDH-1 subunit N</fullName>
    </alternativeName>
</protein>
<comment type="catalytic activity">
    <reaction evidence="5">
        <text>a quinone + NADH + 5 H(+)(in) = a quinol + NAD(+) + 4 H(+)(out)</text>
        <dbReference type="Rhea" id="RHEA:57888"/>
        <dbReference type="ChEBI" id="CHEBI:15378"/>
        <dbReference type="ChEBI" id="CHEBI:24646"/>
        <dbReference type="ChEBI" id="CHEBI:57540"/>
        <dbReference type="ChEBI" id="CHEBI:57945"/>
        <dbReference type="ChEBI" id="CHEBI:132124"/>
    </reaction>
</comment>
<dbReference type="EC" id="7.1.1.-" evidence="5"/>
<feature type="transmembrane region" description="Helical" evidence="5">
    <location>
        <begin position="362"/>
        <end position="385"/>
    </location>
</feature>
<feature type="transmembrane region" description="Helical" evidence="5">
    <location>
        <begin position="325"/>
        <end position="350"/>
    </location>
</feature>
<dbReference type="GO" id="GO:0050136">
    <property type="term" value="F:NADH dehydrogenase (quinone) (non-electrogenic) activity"/>
    <property type="evidence" value="ECO:0007669"/>
    <property type="project" value="UniProtKB-UniRule"/>
</dbReference>
<dbReference type="GO" id="GO:0012505">
    <property type="term" value="C:endomembrane system"/>
    <property type="evidence" value="ECO:0007669"/>
    <property type="project" value="UniProtKB-SubCell"/>
</dbReference>
<evidence type="ECO:0000256" key="1">
    <source>
        <dbReference type="ARBA" id="ARBA00004127"/>
    </source>
</evidence>
<evidence type="ECO:0000256" key="3">
    <source>
        <dbReference type="ARBA" id="ARBA00022989"/>
    </source>
</evidence>
<comment type="subcellular location">
    <subcellularLocation>
        <location evidence="5">Cell membrane</location>
        <topology evidence="5">Multi-pass membrane protein</topology>
    </subcellularLocation>
    <subcellularLocation>
        <location evidence="1">Endomembrane system</location>
        <topology evidence="1">Multi-pass membrane protein</topology>
    </subcellularLocation>
    <subcellularLocation>
        <location evidence="6">Membrane</location>
        <topology evidence="6">Multi-pass membrane protein</topology>
    </subcellularLocation>
</comment>
<dbReference type="Proteomes" id="UP000614996">
    <property type="component" value="Unassembled WGS sequence"/>
</dbReference>
<keyword evidence="4 5" id="KW-0472">Membrane</keyword>
<comment type="subunit">
    <text evidence="5">NDH-1 is composed of 14 different subunits. Subunits NuoA, H, J, K, L, M, N constitute the membrane sector of the complex.</text>
</comment>
<comment type="function">
    <text evidence="5">NDH-1 shuttles electrons from NADH, via FMN and iron-sulfur (Fe-S) centers, to quinones in the respiratory chain. The immediate electron acceptor for the enzyme in this species is believed to be a menaquinone. Couples the redox reaction to proton translocation (for every two electrons transferred, four hydrogen ions are translocated across the cytoplasmic membrane), and thus conserves the redox energy in a proton gradient.</text>
</comment>
<feature type="transmembrane region" description="Helical" evidence="5">
    <location>
        <begin position="107"/>
        <end position="125"/>
    </location>
</feature>
<feature type="transmembrane region" description="Helical" evidence="5">
    <location>
        <begin position="77"/>
        <end position="95"/>
    </location>
</feature>
<feature type="transmembrane region" description="Helical" evidence="5">
    <location>
        <begin position="237"/>
        <end position="257"/>
    </location>
</feature>
<feature type="transmembrane region" description="Helical" evidence="5">
    <location>
        <begin position="201"/>
        <end position="225"/>
    </location>
</feature>
<dbReference type="PANTHER" id="PTHR22773">
    <property type="entry name" value="NADH DEHYDROGENASE"/>
    <property type="match status" value="1"/>
</dbReference>
<dbReference type="EMBL" id="BOPO01000128">
    <property type="protein sequence ID" value="GIL30976.1"/>
    <property type="molecule type" value="Genomic_DNA"/>
</dbReference>
<dbReference type="InterPro" id="IPR010096">
    <property type="entry name" value="NADH-Q_OxRdtase_suN/2"/>
</dbReference>
<evidence type="ECO:0000256" key="2">
    <source>
        <dbReference type="ARBA" id="ARBA00022692"/>
    </source>
</evidence>
<keyword evidence="9" id="KW-1185">Reference proteome</keyword>
<keyword evidence="5" id="KW-0874">Quinone</keyword>
<sequence length="469" mass="47293">MTGMNEDPAALLPEIALAVAAVVGLLAGSWLPRRRQWIVRLLATIACAVGIVAAAVAAAGPARTVFGGSYAIDTGLAAGRIVVLAATLLVIALAGTAVSGHRRETEFVVLLVLAALGAVVLAGATDLLLLIAGYLLASVPLYALTAFDADPAGTEAALKYYLIGALFGVVLMLGVAALLAAGGGTDYPTLARTLPDAPPVLVAAGFVGVLGGLLFKAGGAPAQFWVPDVTEGASTPVAAFVTTIPKIGALIAAYRLLDVALPGVAGARLLVAVVAAGTMTLGNLAAFAQTNPRRLLGYSTISQVGYLLLAVAAAGHAALALPGLGYYLAGYAITNIGAFAVLAALPSSTLDGHRGLFGRRPVLALALVVCLLGLVGTPPTAIFVGKLSVFTAAFDAGLLWLVVVAALNTLASLYYYLRWIVPLFRRGDAPHPVAGRWPAAVAVTAAGGSLVLGLAAQPVVRALTAELLR</sequence>
<feature type="domain" description="NADH:quinone oxidoreductase/Mrp antiporter transmembrane" evidence="7">
    <location>
        <begin position="124"/>
        <end position="407"/>
    </location>
</feature>
<feature type="transmembrane region" description="Helical" evidence="5">
    <location>
        <begin position="38"/>
        <end position="57"/>
    </location>
</feature>
<accession>A0A8J4AGP5</accession>
<evidence type="ECO:0000313" key="9">
    <source>
        <dbReference type="Proteomes" id="UP000614996"/>
    </source>
</evidence>
<comment type="caution">
    <text evidence="8">The sequence shown here is derived from an EMBL/GenBank/DDBJ whole genome shotgun (WGS) entry which is preliminary data.</text>
</comment>
<dbReference type="GO" id="GO:0005886">
    <property type="term" value="C:plasma membrane"/>
    <property type="evidence" value="ECO:0007669"/>
    <property type="project" value="UniProtKB-SubCell"/>
</dbReference>
<gene>
    <name evidence="8" type="primary">nuoN_3</name>
    <name evidence="5" type="synonym">nuoN</name>
    <name evidence="8" type="ORF">NUM_62300</name>
</gene>
<dbReference type="Pfam" id="PF00361">
    <property type="entry name" value="Proton_antipo_M"/>
    <property type="match status" value="1"/>
</dbReference>
<dbReference type="AlphaFoldDB" id="A0A8J4AGP5"/>
<dbReference type="InterPro" id="IPR001750">
    <property type="entry name" value="ND/Mrp_TM"/>
</dbReference>
<name>A0A8J4AGP5_9ACTN</name>